<dbReference type="AlphaFoldDB" id="A0A0M0JI62"/>
<dbReference type="CDD" id="cd00051">
    <property type="entry name" value="EFh"/>
    <property type="match status" value="1"/>
</dbReference>
<dbReference type="InterPro" id="IPR011992">
    <property type="entry name" value="EF-hand-dom_pair"/>
</dbReference>
<dbReference type="SUPFAM" id="SSF47473">
    <property type="entry name" value="EF-hand"/>
    <property type="match status" value="1"/>
</dbReference>
<evidence type="ECO:0000313" key="3">
    <source>
        <dbReference type="EMBL" id="KOO25923.1"/>
    </source>
</evidence>
<reference evidence="4" key="1">
    <citation type="journal article" date="2015" name="PLoS Genet.">
        <title>Genome Sequence and Transcriptome Analyses of Chrysochromulina tobin: Metabolic Tools for Enhanced Algal Fitness in the Prominent Order Prymnesiales (Haptophyceae).</title>
        <authorList>
            <person name="Hovde B.T."/>
            <person name="Deodato C.R."/>
            <person name="Hunsperger H.M."/>
            <person name="Ryken S.A."/>
            <person name="Yost W."/>
            <person name="Jha R.K."/>
            <person name="Patterson J."/>
            <person name="Monnat R.J. Jr."/>
            <person name="Barlow S.B."/>
            <person name="Starkenburg S.R."/>
            <person name="Cattolico R.A."/>
        </authorList>
    </citation>
    <scope>NUCLEOTIDE SEQUENCE</scope>
    <source>
        <strain evidence="4">CCMP291</strain>
    </source>
</reference>
<name>A0A0M0JI62_9EUKA</name>
<sequence>MLLAGTRFRSDDFRSDDLESPSLTLPSPARLRAHSLTSGLTSARAFVRVPVRIAEAFDRFDTDHSGYIDRRELRAVLHHYGVDLSDHGVLAVLARYDAEPNGLMDLREFSELVRDLEEGKLAGGVQSPVTSPARPEAVDPRSAAEMFASWEQDSGDRVRRPTMSEKIRRASGHGELRLSAEYERAAKALRAEGKELLGVLTQLKLRCGPSTLSFKPGTNGHRVGIRLNFARSPDAGDRTALIRLANIAGLRNPIIEPAVGGVRVTFIEDYPPPLHDLPARLHAHAHALGEALHGHHERAINLFLLVAEHFMGVPTHQAVERKLPLAYYDLPARVKGEHDPAPVYPEVPPLMMAAGYSATEAPADALQSI</sequence>
<evidence type="ECO:0000259" key="2">
    <source>
        <dbReference type="PROSITE" id="PS50222"/>
    </source>
</evidence>
<accession>A0A0M0JI62</accession>
<dbReference type="Gene3D" id="1.10.238.10">
    <property type="entry name" value="EF-hand"/>
    <property type="match status" value="1"/>
</dbReference>
<dbReference type="EMBL" id="JWZX01002912">
    <property type="protein sequence ID" value="KOO25923.1"/>
    <property type="molecule type" value="Genomic_DNA"/>
</dbReference>
<dbReference type="PROSITE" id="PS50222">
    <property type="entry name" value="EF_HAND_2"/>
    <property type="match status" value="1"/>
</dbReference>
<evidence type="ECO:0000313" key="4">
    <source>
        <dbReference type="Proteomes" id="UP000037460"/>
    </source>
</evidence>
<dbReference type="OrthoDB" id="186625at2759"/>
<dbReference type="Proteomes" id="UP000037460">
    <property type="component" value="Unassembled WGS sequence"/>
</dbReference>
<proteinExistence type="predicted"/>
<protein>
    <recommendedName>
        <fullName evidence="2">EF-hand domain-containing protein</fullName>
    </recommendedName>
</protein>
<dbReference type="InterPro" id="IPR002048">
    <property type="entry name" value="EF_hand_dom"/>
</dbReference>
<dbReference type="InterPro" id="IPR018247">
    <property type="entry name" value="EF_Hand_1_Ca_BS"/>
</dbReference>
<evidence type="ECO:0000256" key="1">
    <source>
        <dbReference type="ARBA" id="ARBA00022837"/>
    </source>
</evidence>
<dbReference type="PROSITE" id="PS00018">
    <property type="entry name" value="EF_HAND_1"/>
    <property type="match status" value="1"/>
</dbReference>
<keyword evidence="1" id="KW-0106">Calcium</keyword>
<comment type="caution">
    <text evidence="3">The sequence shown here is derived from an EMBL/GenBank/DDBJ whole genome shotgun (WGS) entry which is preliminary data.</text>
</comment>
<dbReference type="SMART" id="SM00054">
    <property type="entry name" value="EFh"/>
    <property type="match status" value="2"/>
</dbReference>
<dbReference type="GO" id="GO:0005509">
    <property type="term" value="F:calcium ion binding"/>
    <property type="evidence" value="ECO:0007669"/>
    <property type="project" value="InterPro"/>
</dbReference>
<feature type="domain" description="EF-hand" evidence="2">
    <location>
        <begin position="48"/>
        <end position="83"/>
    </location>
</feature>
<keyword evidence="4" id="KW-1185">Reference proteome</keyword>
<organism evidence="3 4">
    <name type="scientific">Chrysochromulina tobinii</name>
    <dbReference type="NCBI Taxonomy" id="1460289"/>
    <lineage>
        <taxon>Eukaryota</taxon>
        <taxon>Haptista</taxon>
        <taxon>Haptophyta</taxon>
        <taxon>Prymnesiophyceae</taxon>
        <taxon>Prymnesiales</taxon>
        <taxon>Chrysochromulinaceae</taxon>
        <taxon>Chrysochromulina</taxon>
    </lineage>
</organism>
<dbReference type="Pfam" id="PF13499">
    <property type="entry name" value="EF-hand_7"/>
    <property type="match status" value="1"/>
</dbReference>
<gene>
    <name evidence="3" type="ORF">Ctob_002234</name>
</gene>